<gene>
    <name evidence="10" type="ORF">ACFFMS_05470</name>
</gene>
<comment type="caution">
    <text evidence="10">The sequence shown here is derived from an EMBL/GenBank/DDBJ whole genome shotgun (WGS) entry which is preliminary data.</text>
</comment>
<comment type="similarity">
    <text evidence="2 7 8">Belongs to the dihydrofolate reductase family.</text>
</comment>
<dbReference type="PIRSF" id="PIRSF000194">
    <property type="entry name" value="DHFR"/>
    <property type="match status" value="1"/>
</dbReference>
<evidence type="ECO:0000313" key="11">
    <source>
        <dbReference type="Proteomes" id="UP001589609"/>
    </source>
</evidence>
<dbReference type="PRINTS" id="PR00070">
    <property type="entry name" value="DHFR"/>
</dbReference>
<dbReference type="GO" id="GO:0004146">
    <property type="term" value="F:dihydrofolate reductase activity"/>
    <property type="evidence" value="ECO:0007669"/>
    <property type="project" value="UniProtKB-EC"/>
</dbReference>
<dbReference type="SUPFAM" id="SSF53597">
    <property type="entry name" value="Dihydrofolate reductase-like"/>
    <property type="match status" value="1"/>
</dbReference>
<sequence>MFSLIVAMDQNGVIGKDNNLPWHLPNDLKRVKELTTNNVIILGRKNFESIGKPLPNRLNVVLTRDKNLQIDGCQVNHSLEEVMSEFKDDPREIFIFGGTEIYQLFLPYVHKMYITQIHHTFDGDTYFPSFNKAEWTTVSEKEGQVDERNIYQHTFYVLQRNSLN</sequence>
<dbReference type="Proteomes" id="UP001589609">
    <property type="component" value="Unassembled WGS sequence"/>
</dbReference>
<dbReference type="InterPro" id="IPR024072">
    <property type="entry name" value="DHFR-like_dom_sf"/>
</dbReference>
<organism evidence="10 11">
    <name type="scientific">Ectobacillus funiculus</name>
    <dbReference type="NCBI Taxonomy" id="137993"/>
    <lineage>
        <taxon>Bacteria</taxon>
        <taxon>Bacillati</taxon>
        <taxon>Bacillota</taxon>
        <taxon>Bacilli</taxon>
        <taxon>Bacillales</taxon>
        <taxon>Bacillaceae</taxon>
        <taxon>Ectobacillus</taxon>
    </lineage>
</organism>
<dbReference type="EMBL" id="JBHMAF010000020">
    <property type="protein sequence ID" value="MFB9757987.1"/>
    <property type="molecule type" value="Genomic_DNA"/>
</dbReference>
<dbReference type="PANTHER" id="PTHR48069:SF3">
    <property type="entry name" value="DIHYDROFOLATE REDUCTASE"/>
    <property type="match status" value="1"/>
</dbReference>
<accession>A0ABV5WC74</accession>
<dbReference type="PROSITE" id="PS00075">
    <property type="entry name" value="DHFR_1"/>
    <property type="match status" value="1"/>
</dbReference>
<evidence type="ECO:0000256" key="1">
    <source>
        <dbReference type="ARBA" id="ARBA00004903"/>
    </source>
</evidence>
<dbReference type="EC" id="1.5.1.3" evidence="3 7"/>
<keyword evidence="5 7" id="KW-0521">NADP</keyword>
<evidence type="ECO:0000256" key="4">
    <source>
        <dbReference type="ARBA" id="ARBA00022563"/>
    </source>
</evidence>
<reference evidence="10 11" key="1">
    <citation type="submission" date="2024-09" db="EMBL/GenBank/DDBJ databases">
        <authorList>
            <person name="Sun Q."/>
            <person name="Mori K."/>
        </authorList>
    </citation>
    <scope>NUCLEOTIDE SEQUENCE [LARGE SCALE GENOMIC DNA]</scope>
    <source>
        <strain evidence="10 11">JCM 11201</strain>
    </source>
</reference>
<dbReference type="PROSITE" id="PS51330">
    <property type="entry name" value="DHFR_2"/>
    <property type="match status" value="1"/>
</dbReference>
<protein>
    <recommendedName>
        <fullName evidence="3 7">Dihydrofolate reductase</fullName>
        <ecNumber evidence="3 7">1.5.1.3</ecNumber>
    </recommendedName>
</protein>
<evidence type="ECO:0000256" key="8">
    <source>
        <dbReference type="RuleBase" id="RU004474"/>
    </source>
</evidence>
<dbReference type="RefSeq" id="WP_379948233.1">
    <property type="nucleotide sequence ID" value="NZ_JBHMAF010000020.1"/>
</dbReference>
<dbReference type="InterPro" id="IPR017925">
    <property type="entry name" value="DHFR_CS"/>
</dbReference>
<name>A0ABV5WC74_9BACI</name>
<evidence type="ECO:0000256" key="3">
    <source>
        <dbReference type="ARBA" id="ARBA00012856"/>
    </source>
</evidence>
<evidence type="ECO:0000256" key="7">
    <source>
        <dbReference type="PIRNR" id="PIRNR000194"/>
    </source>
</evidence>
<feature type="domain" description="DHFR" evidence="9">
    <location>
        <begin position="1"/>
        <end position="160"/>
    </location>
</feature>
<comment type="function">
    <text evidence="7">Key enzyme in folate metabolism. Catalyzes an essential reaction for de novo glycine and purine synthesis, and for DNA precursor synthesis.</text>
</comment>
<comment type="pathway">
    <text evidence="1 7">Cofactor biosynthesis; tetrahydrofolate biosynthesis; 5,6,7,8-tetrahydrofolate from 7,8-dihydrofolate: step 1/1.</text>
</comment>
<evidence type="ECO:0000256" key="6">
    <source>
        <dbReference type="ARBA" id="ARBA00023002"/>
    </source>
</evidence>
<evidence type="ECO:0000313" key="10">
    <source>
        <dbReference type="EMBL" id="MFB9757987.1"/>
    </source>
</evidence>
<dbReference type="InterPro" id="IPR001796">
    <property type="entry name" value="DHFR_dom"/>
</dbReference>
<evidence type="ECO:0000256" key="5">
    <source>
        <dbReference type="ARBA" id="ARBA00022857"/>
    </source>
</evidence>
<keyword evidence="11" id="KW-1185">Reference proteome</keyword>
<dbReference type="InterPro" id="IPR012259">
    <property type="entry name" value="DHFR"/>
</dbReference>
<dbReference type="PANTHER" id="PTHR48069">
    <property type="entry name" value="DIHYDROFOLATE REDUCTASE"/>
    <property type="match status" value="1"/>
</dbReference>
<proteinExistence type="inferred from homology"/>
<evidence type="ECO:0000256" key="2">
    <source>
        <dbReference type="ARBA" id="ARBA00009539"/>
    </source>
</evidence>
<evidence type="ECO:0000259" key="9">
    <source>
        <dbReference type="PROSITE" id="PS51330"/>
    </source>
</evidence>
<dbReference type="Pfam" id="PF00186">
    <property type="entry name" value="DHFR_1"/>
    <property type="match status" value="1"/>
</dbReference>
<dbReference type="Gene3D" id="3.40.430.10">
    <property type="entry name" value="Dihydrofolate Reductase, subunit A"/>
    <property type="match status" value="1"/>
</dbReference>
<comment type="catalytic activity">
    <reaction evidence="7">
        <text>(6S)-5,6,7,8-tetrahydrofolate + NADP(+) = 7,8-dihydrofolate + NADPH + H(+)</text>
        <dbReference type="Rhea" id="RHEA:15009"/>
        <dbReference type="ChEBI" id="CHEBI:15378"/>
        <dbReference type="ChEBI" id="CHEBI:57451"/>
        <dbReference type="ChEBI" id="CHEBI:57453"/>
        <dbReference type="ChEBI" id="CHEBI:57783"/>
        <dbReference type="ChEBI" id="CHEBI:58349"/>
        <dbReference type="EC" id="1.5.1.3"/>
    </reaction>
</comment>
<dbReference type="CDD" id="cd00209">
    <property type="entry name" value="DHFR"/>
    <property type="match status" value="1"/>
</dbReference>
<keyword evidence="6 7" id="KW-0560">Oxidoreductase</keyword>
<keyword evidence="4 7" id="KW-0554">One-carbon metabolism</keyword>